<evidence type="ECO:0000313" key="2">
    <source>
        <dbReference type="Proteomes" id="UP000663836"/>
    </source>
</evidence>
<dbReference type="EMBL" id="CAJOBD010016539">
    <property type="protein sequence ID" value="CAF4216275.1"/>
    <property type="molecule type" value="Genomic_DNA"/>
</dbReference>
<comment type="caution">
    <text evidence="1">The sequence shown here is derived from an EMBL/GenBank/DDBJ whole genome shotgun (WGS) entry which is preliminary data.</text>
</comment>
<proteinExistence type="predicted"/>
<name>A0A820D1U3_9BILA</name>
<reference evidence="1" key="1">
    <citation type="submission" date="2021-02" db="EMBL/GenBank/DDBJ databases">
        <authorList>
            <person name="Nowell W R."/>
        </authorList>
    </citation>
    <scope>NUCLEOTIDE SEQUENCE</scope>
</reference>
<dbReference type="Proteomes" id="UP000663836">
    <property type="component" value="Unassembled WGS sequence"/>
</dbReference>
<evidence type="ECO:0000313" key="1">
    <source>
        <dbReference type="EMBL" id="CAF4216275.1"/>
    </source>
</evidence>
<dbReference type="AlphaFoldDB" id="A0A820D1U3"/>
<organism evidence="1 2">
    <name type="scientific">Rotaria sordida</name>
    <dbReference type="NCBI Taxonomy" id="392033"/>
    <lineage>
        <taxon>Eukaryota</taxon>
        <taxon>Metazoa</taxon>
        <taxon>Spiralia</taxon>
        <taxon>Gnathifera</taxon>
        <taxon>Rotifera</taxon>
        <taxon>Eurotatoria</taxon>
        <taxon>Bdelloidea</taxon>
        <taxon>Philodinida</taxon>
        <taxon>Philodinidae</taxon>
        <taxon>Rotaria</taxon>
    </lineage>
</organism>
<feature type="non-terminal residue" evidence="1">
    <location>
        <position position="1"/>
    </location>
</feature>
<accession>A0A820D1U3</accession>
<sequence length="44" mass="5136">MKIEPSVIISKLNWKYLIQLNKFFLILGSGATNPVYLHKTVNFR</sequence>
<protein>
    <submittedName>
        <fullName evidence="1">Uncharacterized protein</fullName>
    </submittedName>
</protein>
<gene>
    <name evidence="1" type="ORF">JBS370_LOCUS37231</name>
</gene>